<keyword evidence="2 5" id="KW-0689">Ribosomal protein</keyword>
<dbReference type="Pfam" id="PF01196">
    <property type="entry name" value="Ribosomal_L17"/>
    <property type="match status" value="1"/>
</dbReference>
<name>A0A1F8BDG9_9BACT</name>
<dbReference type="Proteomes" id="UP000177082">
    <property type="component" value="Unassembled WGS sequence"/>
</dbReference>
<evidence type="ECO:0000256" key="4">
    <source>
        <dbReference type="ARBA" id="ARBA00035494"/>
    </source>
</evidence>
<protein>
    <recommendedName>
        <fullName evidence="4 6">50S ribosomal protein L17</fullName>
    </recommendedName>
</protein>
<dbReference type="EMBL" id="MGHF01000029">
    <property type="protein sequence ID" value="OGM62043.1"/>
    <property type="molecule type" value="Genomic_DNA"/>
</dbReference>
<dbReference type="GO" id="GO:0006412">
    <property type="term" value="P:translation"/>
    <property type="evidence" value="ECO:0007669"/>
    <property type="project" value="InterPro"/>
</dbReference>
<evidence type="ECO:0000256" key="5">
    <source>
        <dbReference type="RuleBase" id="RU000660"/>
    </source>
</evidence>
<dbReference type="InterPro" id="IPR036373">
    <property type="entry name" value="Ribosomal_bL17_sf"/>
</dbReference>
<evidence type="ECO:0000256" key="7">
    <source>
        <dbReference type="SAM" id="MobiDB-lite"/>
    </source>
</evidence>
<sequence length="158" mass="17896">MILVRNRVFGRKLSRDTDTRKAMFRSLVAAIVKNGSIITTKAKAKSIQGFIDKLITKVKKNTLASRRKVIAILGNDKETTEKLFGVLNETFAKRKSGFTRIINLPKRRGDLSKMVRLEFVDKYEIKAKSIVKKEVRVGLRKPAQSEGKENENTSTKNS</sequence>
<dbReference type="PANTHER" id="PTHR14413">
    <property type="entry name" value="RIBOSOMAL PROTEIN L17"/>
    <property type="match status" value="1"/>
</dbReference>
<reference evidence="8 9" key="1">
    <citation type="journal article" date="2016" name="Nat. Commun.">
        <title>Thousands of microbial genomes shed light on interconnected biogeochemical processes in an aquifer system.</title>
        <authorList>
            <person name="Anantharaman K."/>
            <person name="Brown C.T."/>
            <person name="Hug L.A."/>
            <person name="Sharon I."/>
            <person name="Castelle C.J."/>
            <person name="Probst A.J."/>
            <person name="Thomas B.C."/>
            <person name="Singh A."/>
            <person name="Wilkins M.J."/>
            <person name="Karaoz U."/>
            <person name="Brodie E.L."/>
            <person name="Williams K.H."/>
            <person name="Hubbard S.S."/>
            <person name="Banfield J.F."/>
        </authorList>
    </citation>
    <scope>NUCLEOTIDE SEQUENCE [LARGE SCALE GENOMIC DNA]</scope>
</reference>
<dbReference type="GO" id="GO:0003735">
    <property type="term" value="F:structural constituent of ribosome"/>
    <property type="evidence" value="ECO:0007669"/>
    <property type="project" value="InterPro"/>
</dbReference>
<evidence type="ECO:0000256" key="3">
    <source>
        <dbReference type="ARBA" id="ARBA00023274"/>
    </source>
</evidence>
<feature type="region of interest" description="Disordered" evidence="7">
    <location>
        <begin position="139"/>
        <end position="158"/>
    </location>
</feature>
<gene>
    <name evidence="8" type="ORF">A2961_04690</name>
</gene>
<accession>A0A1F8BDG9</accession>
<dbReference type="STRING" id="1802519.A2961_04690"/>
<dbReference type="AlphaFoldDB" id="A0A1F8BDG9"/>
<evidence type="ECO:0000256" key="6">
    <source>
        <dbReference type="RuleBase" id="RU000661"/>
    </source>
</evidence>
<dbReference type="PANTHER" id="PTHR14413:SF16">
    <property type="entry name" value="LARGE RIBOSOMAL SUBUNIT PROTEIN BL17M"/>
    <property type="match status" value="1"/>
</dbReference>
<evidence type="ECO:0000313" key="8">
    <source>
        <dbReference type="EMBL" id="OGM62043.1"/>
    </source>
</evidence>
<dbReference type="Gene3D" id="3.90.1030.10">
    <property type="entry name" value="Ribosomal protein L17"/>
    <property type="match status" value="1"/>
</dbReference>
<dbReference type="NCBIfam" id="TIGR00059">
    <property type="entry name" value="L17"/>
    <property type="match status" value="1"/>
</dbReference>
<comment type="caution">
    <text evidence="8">The sequence shown here is derived from an EMBL/GenBank/DDBJ whole genome shotgun (WGS) entry which is preliminary data.</text>
</comment>
<keyword evidence="3 5" id="KW-0687">Ribonucleoprotein</keyword>
<comment type="similarity">
    <text evidence="1 5">Belongs to the bacterial ribosomal protein bL17 family.</text>
</comment>
<dbReference type="SUPFAM" id="SSF64263">
    <property type="entry name" value="Prokaryotic ribosomal protein L17"/>
    <property type="match status" value="1"/>
</dbReference>
<organism evidence="8 9">
    <name type="scientific">Candidatus Woesebacteria bacterium RIFCSPLOWO2_01_FULL_39_21</name>
    <dbReference type="NCBI Taxonomy" id="1802519"/>
    <lineage>
        <taxon>Bacteria</taxon>
        <taxon>Candidatus Woeseibacteriota</taxon>
    </lineage>
</organism>
<dbReference type="InterPro" id="IPR000456">
    <property type="entry name" value="Ribosomal_bL17"/>
</dbReference>
<evidence type="ECO:0000313" key="9">
    <source>
        <dbReference type="Proteomes" id="UP000177082"/>
    </source>
</evidence>
<proteinExistence type="inferred from homology"/>
<evidence type="ECO:0000256" key="1">
    <source>
        <dbReference type="ARBA" id="ARBA00008777"/>
    </source>
</evidence>
<evidence type="ECO:0000256" key="2">
    <source>
        <dbReference type="ARBA" id="ARBA00022980"/>
    </source>
</evidence>
<dbReference type="GO" id="GO:0022625">
    <property type="term" value="C:cytosolic large ribosomal subunit"/>
    <property type="evidence" value="ECO:0007669"/>
    <property type="project" value="TreeGrafter"/>
</dbReference>